<evidence type="ECO:0000256" key="3">
    <source>
        <dbReference type="ARBA" id="ARBA00023163"/>
    </source>
</evidence>
<evidence type="ECO:0000256" key="2">
    <source>
        <dbReference type="ARBA" id="ARBA00023125"/>
    </source>
</evidence>
<feature type="region of interest" description="Disordered" evidence="4">
    <location>
        <begin position="1"/>
        <end position="25"/>
    </location>
</feature>
<evidence type="ECO:0000313" key="7">
    <source>
        <dbReference type="Proteomes" id="UP000198605"/>
    </source>
</evidence>
<keyword evidence="1" id="KW-0805">Transcription regulation</keyword>
<evidence type="ECO:0000259" key="5">
    <source>
        <dbReference type="PROSITE" id="PS01124"/>
    </source>
</evidence>
<evidence type="ECO:0000256" key="1">
    <source>
        <dbReference type="ARBA" id="ARBA00023015"/>
    </source>
</evidence>
<protein>
    <submittedName>
        <fullName evidence="6">AraC-type DNA-binding protein</fullName>
    </submittedName>
</protein>
<reference evidence="7" key="1">
    <citation type="submission" date="2016-06" db="EMBL/GenBank/DDBJ databases">
        <authorList>
            <person name="Varghese N."/>
            <person name="Submissions Spin"/>
        </authorList>
    </citation>
    <scope>NUCLEOTIDE SEQUENCE [LARGE SCALE GENOMIC DNA]</scope>
    <source>
        <strain evidence="7">DSM 44151</strain>
    </source>
</reference>
<dbReference type="InterPro" id="IPR009057">
    <property type="entry name" value="Homeodomain-like_sf"/>
</dbReference>
<dbReference type="Proteomes" id="UP000198605">
    <property type="component" value="Unassembled WGS sequence"/>
</dbReference>
<feature type="compositionally biased region" description="Basic and acidic residues" evidence="4">
    <location>
        <begin position="1"/>
        <end position="20"/>
    </location>
</feature>
<dbReference type="InterPro" id="IPR018060">
    <property type="entry name" value="HTH_AraC"/>
</dbReference>
<keyword evidence="3" id="KW-0804">Transcription</keyword>
<dbReference type="AlphaFoldDB" id="A0A1C6VJ87"/>
<evidence type="ECO:0000256" key="4">
    <source>
        <dbReference type="SAM" id="MobiDB-lite"/>
    </source>
</evidence>
<dbReference type="GO" id="GO:0003700">
    <property type="term" value="F:DNA-binding transcription factor activity"/>
    <property type="evidence" value="ECO:0007669"/>
    <property type="project" value="InterPro"/>
</dbReference>
<feature type="domain" description="HTH araC/xylS-type" evidence="5">
    <location>
        <begin position="36"/>
        <end position="134"/>
    </location>
</feature>
<evidence type="ECO:0000313" key="6">
    <source>
        <dbReference type="EMBL" id="SCL66418.1"/>
    </source>
</evidence>
<dbReference type="SMART" id="SM00342">
    <property type="entry name" value="HTH_ARAC"/>
    <property type="match status" value="1"/>
</dbReference>
<dbReference type="PROSITE" id="PS01124">
    <property type="entry name" value="HTH_ARAC_FAMILY_2"/>
    <property type="match status" value="1"/>
</dbReference>
<sequence length="286" mass="30209">MTAMAHDRAAVRGDRTEPAHRRGRSTVLQQHRDAVSRVVRAMRDRLDEPWTLSRLAQVAYLSPFHFSRVFRLVTGTPPGRFLSALRMAEARRLVVSSRMNVTDICTTVGYSSLGTFTTQFTEQVGVGPGRLRRLDAAHGDRPLEHVVAAGTGPAEEDEPPGGVVTGTVHAPAGDARLVLLGLFPTPLAQGLPVACTSVTGDGPFAVTGAPEGTWHLLACAHPEAVTVGEVLAGARDPDVWVGVADAPVVVRAGRTTGPLAVRLAPARPIDPPILTGLPVLPLAARP</sequence>
<accession>A0A1C6VJ87</accession>
<keyword evidence="7" id="KW-1185">Reference proteome</keyword>
<organism evidence="6 7">
    <name type="scientific">Micromonospora chersina</name>
    <dbReference type="NCBI Taxonomy" id="47854"/>
    <lineage>
        <taxon>Bacteria</taxon>
        <taxon>Bacillati</taxon>
        <taxon>Actinomycetota</taxon>
        <taxon>Actinomycetes</taxon>
        <taxon>Micromonosporales</taxon>
        <taxon>Micromonosporaceae</taxon>
        <taxon>Micromonospora</taxon>
    </lineage>
</organism>
<name>A0A1C6VJ87_9ACTN</name>
<dbReference type="PANTHER" id="PTHR46796">
    <property type="entry name" value="HTH-TYPE TRANSCRIPTIONAL ACTIVATOR RHAS-RELATED"/>
    <property type="match status" value="1"/>
</dbReference>
<dbReference type="EMBL" id="FMIB01000002">
    <property type="protein sequence ID" value="SCL66418.1"/>
    <property type="molecule type" value="Genomic_DNA"/>
</dbReference>
<dbReference type="InterPro" id="IPR050204">
    <property type="entry name" value="AraC_XylS_family_regulators"/>
</dbReference>
<dbReference type="PANTHER" id="PTHR46796:SF2">
    <property type="entry name" value="TRANSCRIPTIONAL REGULATORY PROTEIN"/>
    <property type="match status" value="1"/>
</dbReference>
<dbReference type="GO" id="GO:0043565">
    <property type="term" value="F:sequence-specific DNA binding"/>
    <property type="evidence" value="ECO:0007669"/>
    <property type="project" value="InterPro"/>
</dbReference>
<proteinExistence type="predicted"/>
<dbReference type="OrthoDB" id="9816011at2"/>
<keyword evidence="2 6" id="KW-0238">DNA-binding</keyword>
<dbReference type="Gene3D" id="1.10.10.60">
    <property type="entry name" value="Homeodomain-like"/>
    <property type="match status" value="2"/>
</dbReference>
<dbReference type="Pfam" id="PF12833">
    <property type="entry name" value="HTH_18"/>
    <property type="match status" value="1"/>
</dbReference>
<gene>
    <name evidence="6" type="ORF">GA0070603_4193</name>
</gene>
<dbReference type="SUPFAM" id="SSF46689">
    <property type="entry name" value="Homeodomain-like"/>
    <property type="match status" value="2"/>
</dbReference>
<dbReference type="STRING" id="47854.GA0070603_4193"/>